<dbReference type="OrthoDB" id="9764953at2"/>
<dbReference type="EMBL" id="PUHZ01000010">
    <property type="protein sequence ID" value="PQO46293.1"/>
    <property type="molecule type" value="Genomic_DNA"/>
</dbReference>
<dbReference type="Proteomes" id="UP000237819">
    <property type="component" value="Unassembled WGS sequence"/>
</dbReference>
<dbReference type="InterPro" id="IPR050955">
    <property type="entry name" value="Plant_Biomass_Hydrol_Est"/>
</dbReference>
<reference evidence="4 5" key="1">
    <citation type="submission" date="2018-02" db="EMBL/GenBank/DDBJ databases">
        <title>Comparative genomes isolates from brazilian mangrove.</title>
        <authorList>
            <person name="Araujo J.E."/>
            <person name="Taketani R.G."/>
            <person name="Silva M.C.P."/>
            <person name="Loureco M.V."/>
            <person name="Andreote F.D."/>
        </authorList>
    </citation>
    <scope>NUCLEOTIDE SEQUENCE [LARGE SCALE GENOMIC DNA]</scope>
    <source>
        <strain evidence="4 5">Nap-Phe MGV</strain>
    </source>
</reference>
<dbReference type="InterPro" id="IPR002925">
    <property type="entry name" value="Dienelactn_hydro"/>
</dbReference>
<dbReference type="PANTHER" id="PTHR43037">
    <property type="entry name" value="UNNAMED PRODUCT-RELATED"/>
    <property type="match status" value="1"/>
</dbReference>
<gene>
    <name evidence="4" type="ORF">C5Y93_09930</name>
</gene>
<dbReference type="RefSeq" id="WP_105335265.1">
    <property type="nucleotide sequence ID" value="NZ_PUHZ01000010.1"/>
</dbReference>
<evidence type="ECO:0000313" key="4">
    <source>
        <dbReference type="EMBL" id="PQO46293.1"/>
    </source>
</evidence>
<dbReference type="Gene3D" id="3.40.50.1820">
    <property type="entry name" value="alpha/beta hydrolase"/>
    <property type="match status" value="1"/>
</dbReference>
<name>A0A2S8GPB9_9BACT</name>
<dbReference type="InterPro" id="IPR029058">
    <property type="entry name" value="AB_hydrolase_fold"/>
</dbReference>
<evidence type="ECO:0000259" key="3">
    <source>
        <dbReference type="Pfam" id="PF01738"/>
    </source>
</evidence>
<dbReference type="GO" id="GO:0016787">
    <property type="term" value="F:hydrolase activity"/>
    <property type="evidence" value="ECO:0007669"/>
    <property type="project" value="InterPro"/>
</dbReference>
<protein>
    <submittedName>
        <fullName evidence="4">Phospholipase</fullName>
    </submittedName>
</protein>
<dbReference type="AlphaFoldDB" id="A0A2S8GPB9"/>
<feature type="domain" description="Dienelactone hydrolase" evidence="3">
    <location>
        <begin position="113"/>
        <end position="220"/>
    </location>
</feature>
<dbReference type="Pfam" id="PF01738">
    <property type="entry name" value="DLH"/>
    <property type="match status" value="1"/>
</dbReference>
<evidence type="ECO:0000256" key="2">
    <source>
        <dbReference type="SAM" id="SignalP"/>
    </source>
</evidence>
<comment type="caution">
    <text evidence="4">The sequence shown here is derived from an EMBL/GenBank/DDBJ whole genome shotgun (WGS) entry which is preliminary data.</text>
</comment>
<keyword evidence="1 2" id="KW-0732">Signal</keyword>
<organism evidence="4 5">
    <name type="scientific">Blastopirellula marina</name>
    <dbReference type="NCBI Taxonomy" id="124"/>
    <lineage>
        <taxon>Bacteria</taxon>
        <taxon>Pseudomonadati</taxon>
        <taxon>Planctomycetota</taxon>
        <taxon>Planctomycetia</taxon>
        <taxon>Pirellulales</taxon>
        <taxon>Pirellulaceae</taxon>
        <taxon>Blastopirellula</taxon>
    </lineage>
</organism>
<proteinExistence type="predicted"/>
<feature type="signal peptide" evidence="2">
    <location>
        <begin position="1"/>
        <end position="23"/>
    </location>
</feature>
<accession>A0A2S8GPB9</accession>
<evidence type="ECO:0000313" key="5">
    <source>
        <dbReference type="Proteomes" id="UP000237819"/>
    </source>
</evidence>
<evidence type="ECO:0000256" key="1">
    <source>
        <dbReference type="ARBA" id="ARBA00022729"/>
    </source>
</evidence>
<dbReference type="SUPFAM" id="SSF53474">
    <property type="entry name" value="alpha/beta-Hydrolases"/>
    <property type="match status" value="1"/>
</dbReference>
<sequence length="254" mass="28596">MKAPLLRSALLLLLCLSAAPLLAADDDQEPARQSEESFEYVQVRKLKFLLYLPQGYEEKESWPLVLFLHGAGERGDNLELVKKHGPPKLIEEGKNFPFIVVAPQCPKDTWWSKEDLVALLDHIMEIRNVDDNRVYVTGLSMGGLGTWQVAGAIPEKLAAIAPICGLKSESVVEKIAEIPTWVFHGAKDQAVKIDNSDTMVRLLKEEGAEPKYTVYPEAGHDSWTEAYNTEELYTWLLSHELKDRQKKEQPADTN</sequence>
<feature type="chain" id="PRO_5015703944" evidence="2">
    <location>
        <begin position="24"/>
        <end position="254"/>
    </location>
</feature>
<dbReference type="PANTHER" id="PTHR43037:SF1">
    <property type="entry name" value="BLL1128 PROTEIN"/>
    <property type="match status" value="1"/>
</dbReference>